<feature type="region of interest" description="Disordered" evidence="1">
    <location>
        <begin position="357"/>
        <end position="380"/>
    </location>
</feature>
<evidence type="ECO:0000313" key="2">
    <source>
        <dbReference type="EMBL" id="OPA80178.1"/>
    </source>
</evidence>
<comment type="caution">
    <text evidence="2">The sequence shown here is derived from an EMBL/GenBank/DDBJ whole genome shotgun (WGS) entry which is preliminary data.</text>
</comment>
<protein>
    <submittedName>
        <fullName evidence="2">Uncharacterized protein</fullName>
    </submittedName>
</protein>
<sequence length="380" mass="44309">MEIRINSVSLCQISDSLLSDVYDVLTRYAMQFHVDQDHQRLYIVSPVQGIRIYWEMENGFIPQSLSDKLRASLTQLGFDVRIVKDEEEKRRQQRLWDASKPGLWLSIGSDKPYASGISIYYSLNKMKPSKQLATILSQNISQMTDISVRGAFFEWKNTMNRLIPLSGSEPPMPTVHLASNDYSQMNERQIEDFTYCMTRTLTAYYHQSFLIDVIQYFLYFQHAPTPMESQEVVSNVKEEILQVSMVHEEAIHEEQVMEQPEVTYEVPEQEPVRGSEPPQETEEIQDIMEPVMEPMLEPVEIHQDEHFEEEEPAVEQQNMNYSTFSWVQSQMVKQGTVKNTTHEMTTASFMGQMNRLAQANPPQEKKQEINILAYNNRQKR</sequence>
<organism evidence="2 3">
    <name type="scientific">Paenibacillus selenitireducens</name>
    <dbReference type="NCBI Taxonomy" id="1324314"/>
    <lineage>
        <taxon>Bacteria</taxon>
        <taxon>Bacillati</taxon>
        <taxon>Bacillota</taxon>
        <taxon>Bacilli</taxon>
        <taxon>Bacillales</taxon>
        <taxon>Paenibacillaceae</taxon>
        <taxon>Paenibacillus</taxon>
    </lineage>
</organism>
<reference evidence="2 3" key="1">
    <citation type="submission" date="2017-01" db="EMBL/GenBank/DDBJ databases">
        <title>Genome analysis of Paenibacillus selenitrireducens ES3-24.</title>
        <authorList>
            <person name="Xu D."/>
            <person name="Yao R."/>
            <person name="Zheng S."/>
        </authorList>
    </citation>
    <scope>NUCLEOTIDE SEQUENCE [LARGE SCALE GENOMIC DNA]</scope>
    <source>
        <strain evidence="2 3">ES3-24</strain>
    </source>
</reference>
<evidence type="ECO:0000313" key="3">
    <source>
        <dbReference type="Proteomes" id="UP000190188"/>
    </source>
</evidence>
<proteinExistence type="predicted"/>
<dbReference type="AlphaFoldDB" id="A0A1T2XK27"/>
<dbReference type="RefSeq" id="WP_078497527.1">
    <property type="nucleotide sequence ID" value="NZ_MSZX01000002.1"/>
</dbReference>
<keyword evidence="3" id="KW-1185">Reference proteome</keyword>
<evidence type="ECO:0000256" key="1">
    <source>
        <dbReference type="SAM" id="MobiDB-lite"/>
    </source>
</evidence>
<dbReference type="OrthoDB" id="2628544at2"/>
<accession>A0A1T2XK27</accession>
<dbReference type="Proteomes" id="UP000190188">
    <property type="component" value="Unassembled WGS sequence"/>
</dbReference>
<dbReference type="STRING" id="1324314.BVG16_05380"/>
<dbReference type="EMBL" id="MSZX01000002">
    <property type="protein sequence ID" value="OPA80178.1"/>
    <property type="molecule type" value="Genomic_DNA"/>
</dbReference>
<gene>
    <name evidence="2" type="ORF">BVG16_05380</name>
</gene>
<name>A0A1T2XK27_9BACL</name>